<protein>
    <submittedName>
        <fullName evidence="2">Uncharacterized protein</fullName>
    </submittedName>
</protein>
<sequence length="115" mass="12832">MTTIPRDGNRPPPCEQSTFSAYPPQNPSLSLWRRWRPASIEGTSSFGVFCHAEDQKDSISSSKAQLALNIGSGVPHRSKADGQRPLPTRDDSLRSCSPYVADSQHIWALYDHFNF</sequence>
<feature type="region of interest" description="Disordered" evidence="1">
    <location>
        <begin position="1"/>
        <end position="27"/>
    </location>
</feature>
<proteinExistence type="predicted"/>
<name>Q2VNK7_METAI</name>
<gene>
    <name evidence="2" type="ORF">orf72</name>
</gene>
<dbReference type="AlphaFoldDB" id="Q2VNK7"/>
<organism evidence="2">
    <name type="scientific">Methylocapsa acidiphila</name>
    <dbReference type="NCBI Taxonomy" id="133552"/>
    <lineage>
        <taxon>Bacteria</taxon>
        <taxon>Pseudomonadati</taxon>
        <taxon>Pseudomonadota</taxon>
        <taxon>Alphaproteobacteria</taxon>
        <taxon>Hyphomicrobiales</taxon>
        <taxon>Beijerinckiaceae</taxon>
        <taxon>Methylocapsa</taxon>
    </lineage>
</organism>
<feature type="region of interest" description="Disordered" evidence="1">
    <location>
        <begin position="72"/>
        <end position="91"/>
    </location>
</feature>
<evidence type="ECO:0000256" key="1">
    <source>
        <dbReference type="SAM" id="MobiDB-lite"/>
    </source>
</evidence>
<dbReference type="EMBL" id="CT005238">
    <property type="protein sequence ID" value="CAJ01625.1"/>
    <property type="molecule type" value="Genomic_DNA"/>
</dbReference>
<accession>Q2VNK7</accession>
<evidence type="ECO:0000313" key="2">
    <source>
        <dbReference type="EMBL" id="CAJ01625.1"/>
    </source>
</evidence>
<feature type="compositionally biased region" description="Basic and acidic residues" evidence="1">
    <location>
        <begin position="78"/>
        <end position="91"/>
    </location>
</feature>
<reference evidence="2" key="1">
    <citation type="submission" date="2005-06" db="EMBL/GenBank/DDBJ databases">
        <title>First Genome Data from Uncultured Upland Soil Cluster a Methanotrophs Provide Further Evidence for a Close Phylogenetic Relationship to Methylocapsa acidiphila B2 and High-Affinity Methanotrophy Based on pMMO.</title>
        <authorList>
            <person name="Ricke P."/>
            <person name="Kube M."/>
            <person name="Nakagawa S."/>
            <person name="Erkel C."/>
            <person name="Reinhardt R."/>
            <person name="Liesack W."/>
        </authorList>
    </citation>
    <scope>NUCLEOTIDE SEQUENCE</scope>
</reference>